<dbReference type="InterPro" id="IPR019079">
    <property type="entry name" value="Capsule_synth_CapA"/>
</dbReference>
<reference evidence="4" key="1">
    <citation type="journal article" date="2019" name="Int. J. Syst. Evol. Microbiol.">
        <title>The Global Catalogue of Microorganisms (GCM) 10K type strain sequencing project: providing services to taxonomists for standard genome sequencing and annotation.</title>
        <authorList>
            <consortium name="The Broad Institute Genomics Platform"/>
            <consortium name="The Broad Institute Genome Sequencing Center for Infectious Disease"/>
            <person name="Wu L."/>
            <person name="Ma J."/>
        </authorList>
    </citation>
    <scope>NUCLEOTIDE SEQUENCE [LARGE SCALE GENOMIC DNA]</scope>
    <source>
        <strain evidence="4">JCM 13249</strain>
    </source>
</reference>
<dbReference type="Pfam" id="PF09587">
    <property type="entry name" value="PGA_cap"/>
    <property type="match status" value="1"/>
</dbReference>
<organism evidence="3 4">
    <name type="scientific">Luedemannella helvata</name>
    <dbReference type="NCBI Taxonomy" id="349315"/>
    <lineage>
        <taxon>Bacteria</taxon>
        <taxon>Bacillati</taxon>
        <taxon>Actinomycetota</taxon>
        <taxon>Actinomycetes</taxon>
        <taxon>Micromonosporales</taxon>
        <taxon>Micromonosporaceae</taxon>
        <taxon>Luedemannella</taxon>
    </lineage>
</organism>
<dbReference type="Proteomes" id="UP001500655">
    <property type="component" value="Unassembled WGS sequence"/>
</dbReference>
<comment type="caution">
    <text evidence="3">The sequence shown here is derived from an EMBL/GenBank/DDBJ whole genome shotgun (WGS) entry which is preliminary data.</text>
</comment>
<accession>A0ABP4VY21</accession>
<dbReference type="EMBL" id="BAAALS010000004">
    <property type="protein sequence ID" value="GAA1741407.1"/>
    <property type="molecule type" value="Genomic_DNA"/>
</dbReference>
<gene>
    <name evidence="3" type="ORF">GCM10009681_10150</name>
</gene>
<dbReference type="CDD" id="cd07381">
    <property type="entry name" value="MPP_CapA"/>
    <property type="match status" value="1"/>
</dbReference>
<evidence type="ECO:0000313" key="3">
    <source>
        <dbReference type="EMBL" id="GAA1741407.1"/>
    </source>
</evidence>
<dbReference type="SMART" id="SM00854">
    <property type="entry name" value="PGA_cap"/>
    <property type="match status" value="1"/>
</dbReference>
<proteinExistence type="inferred from homology"/>
<protein>
    <submittedName>
        <fullName evidence="3">CapA family protein</fullName>
    </submittedName>
</protein>
<sequence>MALALVALGDQPARGPARAVPPVTNRLLEPPVPAPGPHPARGFTVIAAGDILLHDGLWAQARRGDGYDFGPLFAHLRDDIRDADLAICHLETPVGRPGGPFSGFPLFNVPPQVAGTLADVGYDTCSTASNHSLDQGEDGIDRTLDALDAAGVNHTGTARDKAEARRLNLLTVNGIVVAHLSYTFSFNGLSRPAGRHWRANYLTRSATAVLAEARRARAAGARFTIVSLHWGTEYQHDPDDFQRAVADRLLASADVDLIVGHHAHVVQPLQRLHGKWVAYGMGNEVAWQHQAQDTRDGIMPVFTVTQTRPGEYRVTRVEVIPIHMWLDGGRAVALSVPACLGDKGLSAAVRRSCRASLRRTQPVLFRLGARKAGLVVRTR</sequence>
<dbReference type="InterPro" id="IPR052169">
    <property type="entry name" value="CW_Biosynth-Accessory"/>
</dbReference>
<dbReference type="SUPFAM" id="SSF56300">
    <property type="entry name" value="Metallo-dependent phosphatases"/>
    <property type="match status" value="1"/>
</dbReference>
<evidence type="ECO:0000259" key="2">
    <source>
        <dbReference type="SMART" id="SM00854"/>
    </source>
</evidence>
<comment type="similarity">
    <text evidence="1">Belongs to the CapA family.</text>
</comment>
<evidence type="ECO:0000256" key="1">
    <source>
        <dbReference type="ARBA" id="ARBA00005662"/>
    </source>
</evidence>
<dbReference type="Gene3D" id="3.60.21.10">
    <property type="match status" value="1"/>
</dbReference>
<dbReference type="PANTHER" id="PTHR33393">
    <property type="entry name" value="POLYGLUTAMINE SYNTHESIS ACCESSORY PROTEIN RV0574C-RELATED"/>
    <property type="match status" value="1"/>
</dbReference>
<evidence type="ECO:0000313" key="4">
    <source>
        <dbReference type="Proteomes" id="UP001500655"/>
    </source>
</evidence>
<keyword evidence="4" id="KW-1185">Reference proteome</keyword>
<name>A0ABP4VY21_9ACTN</name>
<dbReference type="PANTHER" id="PTHR33393:SF13">
    <property type="entry name" value="PGA BIOSYNTHESIS PROTEIN CAPA"/>
    <property type="match status" value="1"/>
</dbReference>
<feature type="domain" description="Capsule synthesis protein CapA" evidence="2">
    <location>
        <begin position="44"/>
        <end position="288"/>
    </location>
</feature>
<dbReference type="InterPro" id="IPR029052">
    <property type="entry name" value="Metallo-depent_PP-like"/>
</dbReference>